<feature type="transmembrane region" description="Helical" evidence="1">
    <location>
        <begin position="311"/>
        <end position="328"/>
    </location>
</feature>
<feature type="transmembrane region" description="Helical" evidence="1">
    <location>
        <begin position="335"/>
        <end position="356"/>
    </location>
</feature>
<accession>A0A2S7W8Q7</accession>
<keyword evidence="1" id="KW-0812">Transmembrane</keyword>
<feature type="transmembrane region" description="Helical" evidence="1">
    <location>
        <begin position="280"/>
        <end position="305"/>
    </location>
</feature>
<keyword evidence="1" id="KW-0472">Membrane</keyword>
<proteinExistence type="predicted"/>
<dbReference type="PANTHER" id="PTHR43685">
    <property type="entry name" value="GLYCOSYLTRANSFERASE"/>
    <property type="match status" value="1"/>
</dbReference>
<protein>
    <submittedName>
        <fullName evidence="3">Glycosyl transferase family 2</fullName>
    </submittedName>
</protein>
<name>A0A2S7W8Q7_9FLAO</name>
<evidence type="ECO:0000259" key="2">
    <source>
        <dbReference type="Pfam" id="PF00535"/>
    </source>
</evidence>
<dbReference type="Gene3D" id="3.90.550.10">
    <property type="entry name" value="Spore Coat Polysaccharide Biosynthesis Protein SpsA, Chain A"/>
    <property type="match status" value="1"/>
</dbReference>
<reference evidence="3 4" key="1">
    <citation type="submission" date="2016-12" db="EMBL/GenBank/DDBJ databases">
        <title>Trade-off between light-utilization and light-protection in marine flavobacteria.</title>
        <authorList>
            <person name="Kumagai Y."/>
            <person name="Yoshizawa S."/>
            <person name="Kogure K."/>
            <person name="Iwasaki W."/>
        </authorList>
    </citation>
    <scope>NUCLEOTIDE SEQUENCE [LARGE SCALE GENOMIC DNA]</scope>
    <source>
        <strain evidence="3 4">KCTC 22729</strain>
    </source>
</reference>
<evidence type="ECO:0000313" key="4">
    <source>
        <dbReference type="Proteomes" id="UP000237608"/>
    </source>
</evidence>
<dbReference type="AlphaFoldDB" id="A0A2S7W8Q7"/>
<dbReference type="RefSeq" id="WP_105045177.1">
    <property type="nucleotide sequence ID" value="NZ_CP150662.1"/>
</dbReference>
<dbReference type="InterPro" id="IPR029044">
    <property type="entry name" value="Nucleotide-diphossugar_trans"/>
</dbReference>
<feature type="transmembrane region" description="Helical" evidence="1">
    <location>
        <begin position="6"/>
        <end position="29"/>
    </location>
</feature>
<keyword evidence="1" id="KW-1133">Transmembrane helix</keyword>
<dbReference type="OrthoDB" id="9800276at2"/>
<gene>
    <name evidence="3" type="ORF">BTO13_01485</name>
</gene>
<keyword evidence="3" id="KW-0808">Transferase</keyword>
<evidence type="ECO:0000313" key="3">
    <source>
        <dbReference type="EMBL" id="PQJ74024.1"/>
    </source>
</evidence>
<dbReference type="InterPro" id="IPR050834">
    <property type="entry name" value="Glycosyltransf_2"/>
</dbReference>
<evidence type="ECO:0000256" key="1">
    <source>
        <dbReference type="SAM" id="Phobius"/>
    </source>
</evidence>
<comment type="caution">
    <text evidence="3">The sequence shown here is derived from an EMBL/GenBank/DDBJ whole genome shotgun (WGS) entry which is preliminary data.</text>
</comment>
<keyword evidence="4" id="KW-1185">Reference proteome</keyword>
<feature type="domain" description="Glycosyltransferase 2-like" evidence="2">
    <location>
        <begin position="43"/>
        <end position="176"/>
    </location>
</feature>
<sequence>MVLTVVFYVFIAFTAIQIAYYLVFTSVFFSKKGTKKQATFPVSVIIFAKNNAENLTNFLPSILSQNYPTFEVVLIDNNSSDNTEEVINSFALTNSNIKLVSVENNEAFWGSKKYALTLGIKAAKYEYLLFIEPNCKPISEFWISEMSQEFSIEKSIVLGYSTIKNEKNISNFLIRFYHFISALQYLNFAKLGIPFMADGKNLAYTKSEFYRAKGYINHMKQELGEDDLFIQDAANETNTAFCIQKNSFTESVFLQTFSNWFLNQRKKVFLKKRYQPKHRFLIGLFSVSKFLFYVLGIILCFFYPYEIMLSFFGTYFLIQFIVIGIASKRMEEKNLIFFLPFLDISFLLIQISIFIANLTSKPTHWK</sequence>
<dbReference type="Proteomes" id="UP000237608">
    <property type="component" value="Unassembled WGS sequence"/>
</dbReference>
<dbReference type="Pfam" id="PF00535">
    <property type="entry name" value="Glycos_transf_2"/>
    <property type="match status" value="1"/>
</dbReference>
<dbReference type="PANTHER" id="PTHR43685:SF2">
    <property type="entry name" value="GLYCOSYLTRANSFERASE 2-LIKE DOMAIN-CONTAINING PROTEIN"/>
    <property type="match status" value="1"/>
</dbReference>
<organism evidence="3 4">
    <name type="scientific">Polaribacter gangjinensis</name>
    <dbReference type="NCBI Taxonomy" id="574710"/>
    <lineage>
        <taxon>Bacteria</taxon>
        <taxon>Pseudomonadati</taxon>
        <taxon>Bacteroidota</taxon>
        <taxon>Flavobacteriia</taxon>
        <taxon>Flavobacteriales</taxon>
        <taxon>Flavobacteriaceae</taxon>
    </lineage>
</organism>
<dbReference type="InterPro" id="IPR001173">
    <property type="entry name" value="Glyco_trans_2-like"/>
</dbReference>
<dbReference type="GO" id="GO:0016740">
    <property type="term" value="F:transferase activity"/>
    <property type="evidence" value="ECO:0007669"/>
    <property type="project" value="UniProtKB-KW"/>
</dbReference>
<dbReference type="SUPFAM" id="SSF53448">
    <property type="entry name" value="Nucleotide-diphospho-sugar transferases"/>
    <property type="match status" value="1"/>
</dbReference>
<dbReference type="EMBL" id="MSCL01000001">
    <property type="protein sequence ID" value="PQJ74024.1"/>
    <property type="molecule type" value="Genomic_DNA"/>
</dbReference>